<comment type="caution">
    <text evidence="9">The sequence shown here is derived from an EMBL/GenBank/DDBJ whole genome shotgun (WGS) entry which is preliminary data.</text>
</comment>
<keyword evidence="4" id="KW-0540">Nuclease</keyword>
<evidence type="ECO:0000256" key="2">
    <source>
        <dbReference type="ARBA" id="ARBA00004123"/>
    </source>
</evidence>
<dbReference type="InterPro" id="IPR027806">
    <property type="entry name" value="HARBI1_dom"/>
</dbReference>
<dbReference type="PANTHER" id="PTHR22930:SF85">
    <property type="entry name" value="GH03217P-RELATED"/>
    <property type="match status" value="1"/>
</dbReference>
<comment type="subcellular location">
    <subcellularLocation>
        <location evidence="2">Nucleus</location>
    </subcellularLocation>
</comment>
<dbReference type="EMBL" id="CALNXI010000268">
    <property type="protein sequence ID" value="CAH3023628.1"/>
    <property type="molecule type" value="Genomic_DNA"/>
</dbReference>
<evidence type="ECO:0000256" key="4">
    <source>
        <dbReference type="ARBA" id="ARBA00022722"/>
    </source>
</evidence>
<name>A0ABN8M4X1_9CNID</name>
<accession>A0ABN8M4X1</accession>
<evidence type="ECO:0000256" key="7">
    <source>
        <dbReference type="ARBA" id="ARBA00023242"/>
    </source>
</evidence>
<dbReference type="Proteomes" id="UP001159427">
    <property type="component" value="Unassembled WGS sequence"/>
</dbReference>
<sequence length="244" mass="27540">MDRAVFMSLADELRPFLEPGQSPRGLEVLSVEKQLAMTLYFLKDQGSLIMTANAFGVAHCTVSVVVRKVCDLITNVLGAKYIKLPTTDQEMKDVIDGMENKYGFPQAFGCVDGTHIPIAQPCENPHDYFNYKLKYTLNVQGVCDWKGLFLDVDIKWPGSVHDGRVFANSRINRLLPMYYKELLPGQEKIPVTLLGDPAYPLLPYCMKEFPNARSNEEVIFNNMLRSSRNPIECAYGRLKASGKY</sequence>
<evidence type="ECO:0000313" key="9">
    <source>
        <dbReference type="EMBL" id="CAH3023628.1"/>
    </source>
</evidence>
<evidence type="ECO:0000313" key="10">
    <source>
        <dbReference type="Proteomes" id="UP001159427"/>
    </source>
</evidence>
<comment type="similarity">
    <text evidence="3">Belongs to the HARBI1 family.</text>
</comment>
<dbReference type="InterPro" id="IPR045249">
    <property type="entry name" value="HARBI1-like"/>
</dbReference>
<keyword evidence="7" id="KW-0539">Nucleus</keyword>
<evidence type="ECO:0000256" key="6">
    <source>
        <dbReference type="ARBA" id="ARBA00022801"/>
    </source>
</evidence>
<evidence type="ECO:0000259" key="8">
    <source>
        <dbReference type="Pfam" id="PF13359"/>
    </source>
</evidence>
<reference evidence="9 10" key="1">
    <citation type="submission" date="2022-05" db="EMBL/GenBank/DDBJ databases">
        <authorList>
            <consortium name="Genoscope - CEA"/>
            <person name="William W."/>
        </authorList>
    </citation>
    <scope>NUCLEOTIDE SEQUENCE [LARGE SCALE GENOMIC DNA]</scope>
</reference>
<gene>
    <name evidence="9" type="ORF">PEVE_00019902</name>
</gene>
<comment type="cofactor">
    <cofactor evidence="1">
        <name>a divalent metal cation</name>
        <dbReference type="ChEBI" id="CHEBI:60240"/>
    </cofactor>
</comment>
<dbReference type="Pfam" id="PF13359">
    <property type="entry name" value="DDE_Tnp_4"/>
    <property type="match status" value="1"/>
</dbReference>
<feature type="domain" description="DDE Tnp4" evidence="8">
    <location>
        <begin position="111"/>
        <end position="239"/>
    </location>
</feature>
<proteinExistence type="inferred from homology"/>
<evidence type="ECO:0000256" key="5">
    <source>
        <dbReference type="ARBA" id="ARBA00022723"/>
    </source>
</evidence>
<evidence type="ECO:0000256" key="1">
    <source>
        <dbReference type="ARBA" id="ARBA00001968"/>
    </source>
</evidence>
<keyword evidence="6" id="KW-0378">Hydrolase</keyword>
<keyword evidence="10" id="KW-1185">Reference proteome</keyword>
<protein>
    <recommendedName>
        <fullName evidence="8">DDE Tnp4 domain-containing protein</fullName>
    </recommendedName>
</protein>
<evidence type="ECO:0000256" key="3">
    <source>
        <dbReference type="ARBA" id="ARBA00006958"/>
    </source>
</evidence>
<organism evidence="9 10">
    <name type="scientific">Porites evermanni</name>
    <dbReference type="NCBI Taxonomy" id="104178"/>
    <lineage>
        <taxon>Eukaryota</taxon>
        <taxon>Metazoa</taxon>
        <taxon>Cnidaria</taxon>
        <taxon>Anthozoa</taxon>
        <taxon>Hexacorallia</taxon>
        <taxon>Scleractinia</taxon>
        <taxon>Fungiina</taxon>
        <taxon>Poritidae</taxon>
        <taxon>Porites</taxon>
    </lineage>
</organism>
<keyword evidence="5" id="KW-0479">Metal-binding</keyword>
<dbReference type="PANTHER" id="PTHR22930">
    <property type="match status" value="1"/>
</dbReference>